<dbReference type="AlphaFoldDB" id="A0A371Z4L2"/>
<reference evidence="12 13" key="1">
    <citation type="submission" date="2018-08" db="EMBL/GenBank/DDBJ databases">
        <title>Komagataeibacter sp. AV 382.</title>
        <authorList>
            <person name="Skraban J."/>
            <person name="Trcek J."/>
        </authorList>
    </citation>
    <scope>NUCLEOTIDE SEQUENCE [LARGE SCALE GENOMIC DNA]</scope>
    <source>
        <strain evidence="12 13">AV 382</strain>
    </source>
</reference>
<evidence type="ECO:0000256" key="10">
    <source>
        <dbReference type="PIRSR" id="PIRSR601233-2"/>
    </source>
</evidence>
<dbReference type="GO" id="GO:0042245">
    <property type="term" value="P:RNA repair"/>
    <property type="evidence" value="ECO:0007669"/>
    <property type="project" value="UniProtKB-KW"/>
</dbReference>
<keyword evidence="3 11" id="KW-0479">Metal-binding</keyword>
<dbReference type="GO" id="GO:0170057">
    <property type="term" value="F:RNA ligase (GTP) activity"/>
    <property type="evidence" value="ECO:0007669"/>
    <property type="project" value="UniProtKB-EC"/>
</dbReference>
<evidence type="ECO:0000256" key="2">
    <source>
        <dbReference type="ARBA" id="ARBA00022598"/>
    </source>
</evidence>
<feature type="binding site" evidence="11">
    <location>
        <position position="234"/>
    </location>
    <ligand>
        <name>Mn(2+)</name>
        <dbReference type="ChEBI" id="CHEBI:29035"/>
        <label>2</label>
    </ligand>
</feature>
<proteinExistence type="predicted"/>
<evidence type="ECO:0000313" key="12">
    <source>
        <dbReference type="EMBL" id="RFD21420.1"/>
    </source>
</evidence>
<evidence type="ECO:0000256" key="11">
    <source>
        <dbReference type="PIRSR" id="PIRSR601233-3"/>
    </source>
</evidence>
<keyword evidence="7 11" id="KW-0464">Manganese</keyword>
<keyword evidence="13" id="KW-1185">Reference proteome</keyword>
<evidence type="ECO:0000256" key="6">
    <source>
        <dbReference type="ARBA" id="ARBA00023134"/>
    </source>
</evidence>
<dbReference type="InterPro" id="IPR052915">
    <property type="entry name" value="RtcB-like"/>
</dbReference>
<feature type="binding site" evidence="10">
    <location>
        <begin position="352"/>
        <end position="355"/>
    </location>
    <ligand>
        <name>GMP</name>
        <dbReference type="ChEBI" id="CHEBI:58115"/>
    </ligand>
</feature>
<keyword evidence="4 10" id="KW-0547">Nucleotide-binding</keyword>
<dbReference type="OrthoDB" id="9802323at2"/>
<evidence type="ECO:0000256" key="7">
    <source>
        <dbReference type="ARBA" id="ARBA00023211"/>
    </source>
</evidence>
<accession>A0A371Z4L2</accession>
<organism evidence="12 13">
    <name type="scientific">Komagataeibacter melaceti</name>
    <dbReference type="NCBI Taxonomy" id="2766577"/>
    <lineage>
        <taxon>Bacteria</taxon>
        <taxon>Pseudomonadati</taxon>
        <taxon>Pseudomonadota</taxon>
        <taxon>Alphaproteobacteria</taxon>
        <taxon>Acetobacterales</taxon>
        <taxon>Acetobacteraceae</taxon>
        <taxon>Komagataeibacter</taxon>
    </lineage>
</organism>
<evidence type="ECO:0000313" key="13">
    <source>
        <dbReference type="Proteomes" id="UP000262371"/>
    </source>
</evidence>
<evidence type="ECO:0000256" key="1">
    <source>
        <dbReference type="ARBA" id="ARBA00012726"/>
    </source>
</evidence>
<comment type="caution">
    <text evidence="12">The sequence shown here is derived from an EMBL/GenBank/DDBJ whole genome shotgun (WGS) entry which is preliminary data.</text>
</comment>
<evidence type="ECO:0000256" key="9">
    <source>
        <dbReference type="PIRSR" id="PIRSR601233-1"/>
    </source>
</evidence>
<dbReference type="EMBL" id="QUWV01000004">
    <property type="protein sequence ID" value="RFD21420.1"/>
    <property type="molecule type" value="Genomic_DNA"/>
</dbReference>
<dbReference type="Pfam" id="PF01139">
    <property type="entry name" value="RtcB"/>
    <property type="match status" value="1"/>
</dbReference>
<dbReference type="GO" id="GO:0003909">
    <property type="term" value="F:DNA ligase activity"/>
    <property type="evidence" value="ECO:0007669"/>
    <property type="project" value="TreeGrafter"/>
</dbReference>
<feature type="binding site" evidence="10">
    <location>
        <begin position="376"/>
        <end position="379"/>
    </location>
    <ligand>
        <name>GMP</name>
        <dbReference type="ChEBI" id="CHEBI:58115"/>
    </ligand>
</feature>
<sequence>MTHEIPGPITGTHLIEWGHCPGPAFAALLERANAARADGMDMTRIRALLAADLPQPPPPHRPLLGAGDVPLHIAIRAENGDETDNLNGVLATMREVLRTPTVQAGAIMPDACPSGPLGTIPVGGVVATRNAIHPGMHSADICCSVMMTDLGVADPKMVLDVASATTHFGRGGRGDASRFAMEPDLFEAFRANPFLKRQKTLQAARSHMGTQGDGNHFLFVGRSRSTGHTVMVTHHGSRGPGGQLYKAGMEVAERYRQQLSPATLPQNAWIPADSADGRAYWQALQLIRRWTRANHTVLHHAISTAIGASVVDRFWNEHNFVFQRDGLFYHGKGATPAWGSHADDACGRVLIPLNMAEPVLVARGKDARHALGFAPHGAGRNFSRTEHRRRMGNVSPATRLAAETQGLDIRFYGGEVDTSELPSSYKRADAVVRQIDEYGLAEIEDYIDPFGCIMAGNMPYRKR</sequence>
<dbReference type="EC" id="6.5.1.8" evidence="1"/>
<keyword evidence="6 10" id="KW-0342">GTP-binding</keyword>
<name>A0A371Z4L2_9PROT</name>
<gene>
    <name evidence="12" type="ORF">DY926_00845</name>
</gene>
<dbReference type="PANTHER" id="PTHR43749">
    <property type="entry name" value="RNA-SPLICING LIGASE RTCB"/>
    <property type="match status" value="1"/>
</dbReference>
<comment type="catalytic activity">
    <reaction evidence="8">
        <text>a 3'-end 3'-phospho-ribonucleotide-RNA + a 5'-end dephospho-ribonucleoside-RNA + GTP = a ribonucleotidyl-ribonucleotide-RNA + GMP + diphosphate</text>
        <dbReference type="Rhea" id="RHEA:68076"/>
        <dbReference type="Rhea" id="RHEA-COMP:10463"/>
        <dbReference type="Rhea" id="RHEA-COMP:13936"/>
        <dbReference type="Rhea" id="RHEA-COMP:17355"/>
        <dbReference type="ChEBI" id="CHEBI:33019"/>
        <dbReference type="ChEBI" id="CHEBI:37565"/>
        <dbReference type="ChEBI" id="CHEBI:58115"/>
        <dbReference type="ChEBI" id="CHEBI:83062"/>
        <dbReference type="ChEBI" id="CHEBI:138284"/>
        <dbReference type="ChEBI" id="CHEBI:173118"/>
        <dbReference type="EC" id="6.5.1.8"/>
    </reaction>
</comment>
<feature type="binding site" evidence="11">
    <location>
        <position position="216"/>
    </location>
    <ligand>
        <name>Mn(2+)</name>
        <dbReference type="ChEBI" id="CHEBI:29035"/>
        <label>1</label>
    </ligand>
</feature>
<evidence type="ECO:0000256" key="5">
    <source>
        <dbReference type="ARBA" id="ARBA00022800"/>
    </source>
</evidence>
<keyword evidence="2" id="KW-0436">Ligase</keyword>
<evidence type="ECO:0000256" key="8">
    <source>
        <dbReference type="ARBA" id="ARBA00047746"/>
    </source>
</evidence>
<protein>
    <recommendedName>
        <fullName evidence="1">3'-phosphate/5'-hydroxy nucleic acid ligase</fullName>
        <ecNumber evidence="1">6.5.1.8</ecNumber>
    </recommendedName>
</protein>
<dbReference type="Gene3D" id="3.90.1860.10">
    <property type="entry name" value="tRNA-splicing ligase RtcB"/>
    <property type="match status" value="1"/>
</dbReference>
<dbReference type="GO" id="GO:0006281">
    <property type="term" value="P:DNA repair"/>
    <property type="evidence" value="ECO:0007669"/>
    <property type="project" value="TreeGrafter"/>
</dbReference>
<dbReference type="Proteomes" id="UP000262371">
    <property type="component" value="Unassembled WGS sequence"/>
</dbReference>
<dbReference type="PANTHER" id="PTHR43749:SF2">
    <property type="entry name" value="RNA-SPLICING LIGASE RTCB"/>
    <property type="match status" value="1"/>
</dbReference>
<dbReference type="GO" id="GO:0006396">
    <property type="term" value="P:RNA processing"/>
    <property type="evidence" value="ECO:0007669"/>
    <property type="project" value="InterPro"/>
</dbReference>
<comment type="cofactor">
    <cofactor evidence="11">
        <name>Mn(2+)</name>
        <dbReference type="ChEBI" id="CHEBI:29035"/>
    </cofactor>
    <text evidence="11">Binds 2 manganese ions per subunit.</text>
</comment>
<dbReference type="GO" id="GO:0005525">
    <property type="term" value="F:GTP binding"/>
    <property type="evidence" value="ECO:0007669"/>
    <property type="project" value="UniProtKB-KW"/>
</dbReference>
<dbReference type="SUPFAM" id="SSF103365">
    <property type="entry name" value="Hypothetical protein PH1602"/>
    <property type="match status" value="1"/>
</dbReference>
<dbReference type="InterPro" id="IPR036025">
    <property type="entry name" value="RtcB-like_sf"/>
</dbReference>
<keyword evidence="5" id="KW-0692">RNA repair</keyword>
<evidence type="ECO:0000256" key="4">
    <source>
        <dbReference type="ARBA" id="ARBA00022741"/>
    </source>
</evidence>
<evidence type="ECO:0000256" key="3">
    <source>
        <dbReference type="ARBA" id="ARBA00022723"/>
    </source>
</evidence>
<dbReference type="InterPro" id="IPR001233">
    <property type="entry name" value="RtcB"/>
</dbReference>
<dbReference type="RefSeq" id="WP_116701644.1">
    <property type="nucleotide sequence ID" value="NZ_QUWV01000004.1"/>
</dbReference>
<dbReference type="GO" id="GO:0030145">
    <property type="term" value="F:manganese ion binding"/>
    <property type="evidence" value="ECO:0007669"/>
    <property type="project" value="TreeGrafter"/>
</dbReference>
<feature type="active site" description="GMP-histidine intermediate" evidence="9">
    <location>
        <position position="376"/>
    </location>
</feature>